<dbReference type="PROSITE" id="PS50216">
    <property type="entry name" value="DHHC"/>
    <property type="match status" value="1"/>
</dbReference>
<name>A0A1X0NW18_9TRYP</name>
<keyword evidence="9" id="KW-0862">Zinc</keyword>
<dbReference type="InterPro" id="IPR001594">
    <property type="entry name" value="Palmitoyltrfase_DHHC"/>
</dbReference>
<dbReference type="PANTHER" id="PTHR22883">
    <property type="entry name" value="ZINC FINGER DHHC DOMAIN CONTAINING PROTEIN"/>
    <property type="match status" value="1"/>
</dbReference>
<dbReference type="GO" id="GO:0005783">
    <property type="term" value="C:endoplasmic reticulum"/>
    <property type="evidence" value="ECO:0007669"/>
    <property type="project" value="TreeGrafter"/>
</dbReference>
<keyword evidence="5 7" id="KW-0472">Membrane</keyword>
<evidence type="ECO:0000256" key="3">
    <source>
        <dbReference type="ARBA" id="ARBA00022692"/>
    </source>
</evidence>
<reference evidence="9 10" key="1">
    <citation type="submission" date="2017-03" db="EMBL/GenBank/DDBJ databases">
        <title>An alternative strategy for trypanosome survival in the mammalian bloodstream revealed through genome and transcriptome analysis of the ubiquitous bovine parasite Trypanosoma (Megatrypanum) theileri.</title>
        <authorList>
            <person name="Kelly S."/>
            <person name="Ivens A."/>
            <person name="Mott A."/>
            <person name="O'Neill E."/>
            <person name="Emms D."/>
            <person name="Macleod O."/>
            <person name="Voorheis P."/>
            <person name="Matthews J."/>
            <person name="Matthews K."/>
            <person name="Carrington M."/>
        </authorList>
    </citation>
    <scope>NUCLEOTIDE SEQUENCE [LARGE SCALE GENOMIC DNA]</scope>
    <source>
        <strain evidence="9">Edinburgh</strain>
    </source>
</reference>
<dbReference type="AlphaFoldDB" id="A0A1X0NW18"/>
<evidence type="ECO:0000256" key="4">
    <source>
        <dbReference type="ARBA" id="ARBA00022989"/>
    </source>
</evidence>
<dbReference type="GO" id="GO:0006612">
    <property type="term" value="P:protein targeting to membrane"/>
    <property type="evidence" value="ECO:0007669"/>
    <property type="project" value="TreeGrafter"/>
</dbReference>
<feature type="domain" description="Palmitoyltransferase DHHC" evidence="8">
    <location>
        <begin position="144"/>
        <end position="248"/>
    </location>
</feature>
<accession>A0A1X0NW18</accession>
<keyword evidence="9" id="KW-0863">Zinc-finger</keyword>
<comment type="similarity">
    <text evidence="7">Belongs to the DHHC palmitoyltransferase family.</text>
</comment>
<sequence>MEVLSEVIFSWGTVYLAIAMPAFAMILNFVIGSCFLSEVLAHSQFADTTKKNRRGNERLFMVLIIFSFIWQYYTYMFQSRLKDMDCCNLPVCVWRWFDRLIWRKEDFSWNLLFKCSLDEMFYLSLWLTHAVLYFCCALSNPHVKEKTSRSSFCRRCDAHVDGMDHHCMLIGNCIGSSNRRIFLCLLGISFLNMLFLLFMRGNWAYREGNIPTLVGLLVVVFVAIVSFSLLIFQLCLIWKGKTTRSFWKEYYQSRKSVVRALFDLVK</sequence>
<dbReference type="GeneID" id="39985740"/>
<keyword evidence="4 7" id="KW-1133">Transmembrane helix</keyword>
<keyword evidence="9" id="KW-0479">Metal-binding</keyword>
<comment type="domain">
    <text evidence="7">The DHHC domain is required for palmitoyltransferase activity.</text>
</comment>
<dbReference type="GO" id="GO:0005794">
    <property type="term" value="C:Golgi apparatus"/>
    <property type="evidence" value="ECO:0007669"/>
    <property type="project" value="TreeGrafter"/>
</dbReference>
<evidence type="ECO:0000256" key="1">
    <source>
        <dbReference type="ARBA" id="ARBA00004141"/>
    </source>
</evidence>
<evidence type="ECO:0000313" key="9">
    <source>
        <dbReference type="EMBL" id="ORC88877.1"/>
    </source>
</evidence>
<comment type="catalytic activity">
    <reaction evidence="7">
        <text>L-cysteinyl-[protein] + hexadecanoyl-CoA = S-hexadecanoyl-L-cysteinyl-[protein] + CoA</text>
        <dbReference type="Rhea" id="RHEA:36683"/>
        <dbReference type="Rhea" id="RHEA-COMP:10131"/>
        <dbReference type="Rhea" id="RHEA-COMP:11032"/>
        <dbReference type="ChEBI" id="CHEBI:29950"/>
        <dbReference type="ChEBI" id="CHEBI:57287"/>
        <dbReference type="ChEBI" id="CHEBI:57379"/>
        <dbReference type="ChEBI" id="CHEBI:74151"/>
        <dbReference type="EC" id="2.3.1.225"/>
    </reaction>
</comment>
<keyword evidence="10" id="KW-1185">Reference proteome</keyword>
<comment type="caution">
    <text evidence="9">The sequence shown here is derived from an EMBL/GenBank/DDBJ whole genome shotgun (WGS) entry which is preliminary data.</text>
</comment>
<feature type="transmembrane region" description="Helical" evidence="7">
    <location>
        <begin position="181"/>
        <end position="201"/>
    </location>
</feature>
<evidence type="ECO:0000256" key="7">
    <source>
        <dbReference type="RuleBase" id="RU079119"/>
    </source>
</evidence>
<dbReference type="Proteomes" id="UP000192257">
    <property type="component" value="Unassembled WGS sequence"/>
</dbReference>
<dbReference type="InterPro" id="IPR039859">
    <property type="entry name" value="PFA4/ZDH16/20/ERF2-like"/>
</dbReference>
<feature type="transmembrane region" description="Helical" evidence="7">
    <location>
        <begin position="213"/>
        <end position="238"/>
    </location>
</feature>
<keyword evidence="6 7" id="KW-0012">Acyltransferase</keyword>
<protein>
    <recommendedName>
        <fullName evidence="7">Palmitoyltransferase</fullName>
        <ecNumber evidence="7">2.3.1.225</ecNumber>
    </recommendedName>
</protein>
<dbReference type="EC" id="2.3.1.225" evidence="7"/>
<dbReference type="GO" id="GO:0008270">
    <property type="term" value="F:zinc ion binding"/>
    <property type="evidence" value="ECO:0007669"/>
    <property type="project" value="UniProtKB-KW"/>
</dbReference>
<organism evidence="9 10">
    <name type="scientific">Trypanosoma theileri</name>
    <dbReference type="NCBI Taxonomy" id="67003"/>
    <lineage>
        <taxon>Eukaryota</taxon>
        <taxon>Discoba</taxon>
        <taxon>Euglenozoa</taxon>
        <taxon>Kinetoplastea</taxon>
        <taxon>Metakinetoplastina</taxon>
        <taxon>Trypanosomatida</taxon>
        <taxon>Trypanosomatidae</taxon>
        <taxon>Trypanosoma</taxon>
    </lineage>
</organism>
<comment type="subcellular location">
    <subcellularLocation>
        <location evidence="1">Membrane</location>
        <topology evidence="1">Multi-pass membrane protein</topology>
    </subcellularLocation>
</comment>
<dbReference type="GO" id="GO:0019706">
    <property type="term" value="F:protein-cysteine S-palmitoyltransferase activity"/>
    <property type="evidence" value="ECO:0007669"/>
    <property type="project" value="UniProtKB-EC"/>
</dbReference>
<feature type="transmembrane region" description="Helical" evidence="7">
    <location>
        <begin position="58"/>
        <end position="75"/>
    </location>
</feature>
<dbReference type="RefSeq" id="XP_028882943.1">
    <property type="nucleotide sequence ID" value="XM_029025960.1"/>
</dbReference>
<evidence type="ECO:0000256" key="5">
    <source>
        <dbReference type="ARBA" id="ARBA00023136"/>
    </source>
</evidence>
<dbReference type="Pfam" id="PF01529">
    <property type="entry name" value="DHHC"/>
    <property type="match status" value="1"/>
</dbReference>
<dbReference type="OrthoDB" id="331948at2759"/>
<keyword evidence="3 7" id="KW-0812">Transmembrane</keyword>
<feature type="transmembrane region" description="Helical" evidence="7">
    <location>
        <begin position="120"/>
        <end position="139"/>
    </location>
</feature>
<dbReference type="GO" id="GO:0016020">
    <property type="term" value="C:membrane"/>
    <property type="evidence" value="ECO:0007669"/>
    <property type="project" value="UniProtKB-SubCell"/>
</dbReference>
<evidence type="ECO:0000256" key="2">
    <source>
        <dbReference type="ARBA" id="ARBA00022679"/>
    </source>
</evidence>
<evidence type="ECO:0000256" key="6">
    <source>
        <dbReference type="ARBA" id="ARBA00023315"/>
    </source>
</evidence>
<keyword evidence="2 7" id="KW-0808">Transferase</keyword>
<gene>
    <name evidence="9" type="ORF">TM35_000153080</name>
</gene>
<evidence type="ECO:0000259" key="8">
    <source>
        <dbReference type="Pfam" id="PF01529"/>
    </source>
</evidence>
<evidence type="ECO:0000313" key="10">
    <source>
        <dbReference type="Proteomes" id="UP000192257"/>
    </source>
</evidence>
<feature type="transmembrane region" description="Helical" evidence="7">
    <location>
        <begin position="12"/>
        <end position="37"/>
    </location>
</feature>
<dbReference type="EMBL" id="NBCO01000015">
    <property type="protein sequence ID" value="ORC88877.1"/>
    <property type="molecule type" value="Genomic_DNA"/>
</dbReference>
<proteinExistence type="inferred from homology"/>
<dbReference type="VEuPathDB" id="TriTrypDB:TM35_000153080"/>